<dbReference type="Gene3D" id="1.10.600.10">
    <property type="entry name" value="Farnesyl Diphosphate Synthase"/>
    <property type="match status" value="1"/>
</dbReference>
<feature type="region of interest" description="Disordered" evidence="1">
    <location>
        <begin position="1"/>
        <end position="40"/>
    </location>
</feature>
<gene>
    <name evidence="2" type="ORF">GCM10010502_54260</name>
</gene>
<evidence type="ECO:0000313" key="3">
    <source>
        <dbReference type="Proteomes" id="UP000610124"/>
    </source>
</evidence>
<protein>
    <submittedName>
        <fullName evidence="2">Uncharacterized protein</fullName>
    </submittedName>
</protein>
<dbReference type="Proteomes" id="UP000610124">
    <property type="component" value="Unassembled WGS sequence"/>
</dbReference>
<dbReference type="RefSeq" id="WP_141763721.1">
    <property type="nucleotide sequence ID" value="NZ_BMUB01000015.1"/>
</dbReference>
<feature type="compositionally biased region" description="Low complexity" evidence="1">
    <location>
        <begin position="1"/>
        <end position="15"/>
    </location>
</feature>
<feature type="compositionally biased region" description="Basic and acidic residues" evidence="1">
    <location>
        <begin position="61"/>
        <end position="75"/>
    </location>
</feature>
<dbReference type="GeneID" id="97488409"/>
<accession>A0A8H9I0W2</accession>
<name>A0A8H9I0W2_KITAU</name>
<organism evidence="2 3">
    <name type="scientific">Kitasatospora aureofaciens</name>
    <name type="common">Streptomyces aureofaciens</name>
    <dbReference type="NCBI Taxonomy" id="1894"/>
    <lineage>
        <taxon>Bacteria</taxon>
        <taxon>Bacillati</taxon>
        <taxon>Actinomycetota</taxon>
        <taxon>Actinomycetes</taxon>
        <taxon>Kitasatosporales</taxon>
        <taxon>Streptomycetaceae</taxon>
        <taxon>Kitasatospora</taxon>
    </lineage>
</organism>
<comment type="caution">
    <text evidence="2">The sequence shown here is derived from an EMBL/GenBank/DDBJ whole genome shotgun (WGS) entry which is preliminary data.</text>
</comment>
<reference evidence="2" key="1">
    <citation type="journal article" date="2014" name="Int. J. Syst. Evol. Microbiol.">
        <title>Complete genome sequence of Corynebacterium casei LMG S-19264T (=DSM 44701T), isolated from a smear-ripened cheese.</title>
        <authorList>
            <consortium name="US DOE Joint Genome Institute (JGI-PGF)"/>
            <person name="Walter F."/>
            <person name="Albersmeier A."/>
            <person name="Kalinowski J."/>
            <person name="Ruckert C."/>
        </authorList>
    </citation>
    <scope>NUCLEOTIDE SEQUENCE</scope>
    <source>
        <strain evidence="2">JCM 4434</strain>
    </source>
</reference>
<proteinExistence type="predicted"/>
<dbReference type="OrthoDB" id="4497239at2"/>
<dbReference type="EMBL" id="BMUB01000015">
    <property type="protein sequence ID" value="GGU93849.1"/>
    <property type="molecule type" value="Genomic_DNA"/>
</dbReference>
<evidence type="ECO:0000313" key="2">
    <source>
        <dbReference type="EMBL" id="GGU93849.1"/>
    </source>
</evidence>
<dbReference type="InterPro" id="IPR008949">
    <property type="entry name" value="Isoprenoid_synthase_dom_sf"/>
</dbReference>
<dbReference type="SUPFAM" id="SSF48576">
    <property type="entry name" value="Terpenoid synthases"/>
    <property type="match status" value="1"/>
</dbReference>
<sequence length="150" mass="15588">MSCPSSPAAPASSPGRPRPAPAARPRLFGDPADTGKPCGDDVRAVKPTFLVAVAHARAVARRDSASSEVLGRRPGDPALDDGGLTEVRRVLVATGARAAVQARIERLSERSLEHLERVRPHARGAERPAALPRVAAGLARGPFRGEEGGA</sequence>
<dbReference type="AlphaFoldDB" id="A0A8H9I0W2"/>
<feature type="region of interest" description="Disordered" evidence="1">
    <location>
        <begin position="61"/>
        <end position="82"/>
    </location>
</feature>
<reference evidence="2" key="2">
    <citation type="submission" date="2020-09" db="EMBL/GenBank/DDBJ databases">
        <authorList>
            <person name="Sun Q."/>
            <person name="Ohkuma M."/>
        </authorList>
    </citation>
    <scope>NUCLEOTIDE SEQUENCE</scope>
    <source>
        <strain evidence="2">JCM 4434</strain>
    </source>
</reference>
<evidence type="ECO:0000256" key="1">
    <source>
        <dbReference type="SAM" id="MobiDB-lite"/>
    </source>
</evidence>